<evidence type="ECO:0000256" key="4">
    <source>
        <dbReference type="SAM" id="SignalP"/>
    </source>
</evidence>
<dbReference type="GO" id="GO:0045217">
    <property type="term" value="P:cell-cell junction maintenance"/>
    <property type="evidence" value="ECO:0007669"/>
    <property type="project" value="TreeGrafter"/>
</dbReference>
<dbReference type="PROSITE" id="PS51766">
    <property type="entry name" value="DOCKERIN"/>
    <property type="match status" value="1"/>
</dbReference>
<keyword evidence="2" id="KW-0677">Repeat</keyword>
<dbReference type="NCBIfam" id="TIGR04183">
    <property type="entry name" value="Por_Secre_tail"/>
    <property type="match status" value="1"/>
</dbReference>
<keyword evidence="1 4" id="KW-0732">Signal</keyword>
<evidence type="ECO:0000313" key="6">
    <source>
        <dbReference type="EMBL" id="SMO72960.1"/>
    </source>
</evidence>
<dbReference type="InterPro" id="IPR011050">
    <property type="entry name" value="Pectin_lyase_fold/virulence"/>
</dbReference>
<dbReference type="InterPro" id="IPR026444">
    <property type="entry name" value="Secre_tail"/>
</dbReference>
<dbReference type="InterPro" id="IPR039448">
    <property type="entry name" value="Beta_helix"/>
</dbReference>
<dbReference type="Proteomes" id="UP000319040">
    <property type="component" value="Unassembled WGS sequence"/>
</dbReference>
<dbReference type="Pfam" id="PF00404">
    <property type="entry name" value="Dockerin_1"/>
    <property type="match status" value="1"/>
</dbReference>
<keyword evidence="7" id="KW-1185">Reference proteome</keyword>
<dbReference type="InterPro" id="IPR006626">
    <property type="entry name" value="PbH1"/>
</dbReference>
<dbReference type="RefSeq" id="WP_142533748.1">
    <property type="nucleotide sequence ID" value="NZ_FXTB01000006.1"/>
</dbReference>
<dbReference type="SMART" id="SM00710">
    <property type="entry name" value="PbH1"/>
    <property type="match status" value="12"/>
</dbReference>
<evidence type="ECO:0000259" key="5">
    <source>
        <dbReference type="PROSITE" id="PS51766"/>
    </source>
</evidence>
<dbReference type="InterPro" id="IPR053243">
    <property type="entry name" value="SJ_maturation_regulator"/>
</dbReference>
<dbReference type="Pfam" id="PF13229">
    <property type="entry name" value="Beta_helix"/>
    <property type="match status" value="1"/>
</dbReference>
<evidence type="ECO:0000313" key="7">
    <source>
        <dbReference type="Proteomes" id="UP000319040"/>
    </source>
</evidence>
<dbReference type="InterPro" id="IPR016134">
    <property type="entry name" value="Dockerin_dom"/>
</dbReference>
<evidence type="ECO:0000256" key="2">
    <source>
        <dbReference type="ARBA" id="ARBA00022737"/>
    </source>
</evidence>
<dbReference type="Gene3D" id="2.160.20.20">
    <property type="match status" value="1"/>
</dbReference>
<organism evidence="6 7">
    <name type="scientific">Saccharicrinis carchari</name>
    <dbReference type="NCBI Taxonomy" id="1168039"/>
    <lineage>
        <taxon>Bacteria</taxon>
        <taxon>Pseudomonadati</taxon>
        <taxon>Bacteroidota</taxon>
        <taxon>Bacteroidia</taxon>
        <taxon>Marinilabiliales</taxon>
        <taxon>Marinilabiliaceae</taxon>
        <taxon>Saccharicrinis</taxon>
    </lineage>
</organism>
<dbReference type="PANTHER" id="PTHR47653">
    <property type="entry name" value="PROTEIN BARK BEETLE"/>
    <property type="match status" value="1"/>
</dbReference>
<dbReference type="GO" id="GO:0004553">
    <property type="term" value="F:hydrolase activity, hydrolyzing O-glycosyl compounds"/>
    <property type="evidence" value="ECO:0007669"/>
    <property type="project" value="InterPro"/>
</dbReference>
<dbReference type="OrthoDB" id="1521716at2"/>
<keyword evidence="3" id="KW-0325">Glycoprotein</keyword>
<feature type="domain" description="Dockerin" evidence="5">
    <location>
        <begin position="1198"/>
        <end position="1266"/>
    </location>
</feature>
<dbReference type="InterPro" id="IPR036439">
    <property type="entry name" value="Dockerin_dom_sf"/>
</dbReference>
<protein>
    <submittedName>
        <fullName evidence="6">Por secretion system C-terminal sorting domain-containing protein</fullName>
    </submittedName>
</protein>
<feature type="chain" id="PRO_5021796333" evidence="4">
    <location>
        <begin position="23"/>
        <end position="1502"/>
    </location>
</feature>
<feature type="signal peptide" evidence="4">
    <location>
        <begin position="1"/>
        <end position="22"/>
    </location>
</feature>
<accession>A0A521DPW3</accession>
<dbReference type="SUPFAM" id="SSF51126">
    <property type="entry name" value="Pectin lyase-like"/>
    <property type="match status" value="1"/>
</dbReference>
<evidence type="ECO:0000256" key="1">
    <source>
        <dbReference type="ARBA" id="ARBA00022729"/>
    </source>
</evidence>
<dbReference type="InterPro" id="IPR012332">
    <property type="entry name" value="Autotransporter_pectin_lyase_C"/>
</dbReference>
<name>A0A521DPW3_SACCC</name>
<dbReference type="InterPro" id="IPR012334">
    <property type="entry name" value="Pectin_lyas_fold"/>
</dbReference>
<gene>
    <name evidence="6" type="ORF">SAMN06265379_10633</name>
</gene>
<dbReference type="Gene3D" id="2.160.20.10">
    <property type="entry name" value="Single-stranded right-handed beta-helix, Pectin lyase-like"/>
    <property type="match status" value="1"/>
</dbReference>
<dbReference type="Gene3D" id="1.10.1330.10">
    <property type="entry name" value="Dockerin domain"/>
    <property type="match status" value="1"/>
</dbReference>
<reference evidence="6 7" key="1">
    <citation type="submission" date="2017-05" db="EMBL/GenBank/DDBJ databases">
        <authorList>
            <person name="Varghese N."/>
            <person name="Submissions S."/>
        </authorList>
    </citation>
    <scope>NUCLEOTIDE SEQUENCE [LARGE SCALE GENOMIC DNA]</scope>
    <source>
        <strain evidence="6 7">DSM 27040</strain>
    </source>
</reference>
<dbReference type="GO" id="GO:0016020">
    <property type="term" value="C:membrane"/>
    <property type="evidence" value="ECO:0007669"/>
    <property type="project" value="TreeGrafter"/>
</dbReference>
<dbReference type="CDD" id="cd14256">
    <property type="entry name" value="Dockerin_I"/>
    <property type="match status" value="1"/>
</dbReference>
<dbReference type="SUPFAM" id="SSF63446">
    <property type="entry name" value="Type I dockerin domain"/>
    <property type="match status" value="1"/>
</dbReference>
<proteinExistence type="predicted"/>
<dbReference type="InterPro" id="IPR002105">
    <property type="entry name" value="Dockerin_1_rpt"/>
</dbReference>
<evidence type="ECO:0000256" key="3">
    <source>
        <dbReference type="ARBA" id="ARBA00023180"/>
    </source>
</evidence>
<sequence>MKRIFTLALILMAFFCVKPIQAADFGGTVSANTTLTQANSPYNITSNVTVNAGVTLTIESGVEIRFGSNMYFVVRGTMNATGVTFTANTASPSAGFYDGIYVSYQGYPDIGEVNLDGCTVEYARQLHVRNGSLNLTGCTLQNFSGYGVDVYNKGILNITNTTITGATYPIYFRDTNGGNFSSGGGNLLTGNSNDFVFINFRDIDESFRMYDMGIPYYYDSELRITDSGTLVIDPGVQVQGNTGAFINVNGRISAVGEENNPILFTTRTGNTYWLGLNVNNSAIDLDCVFRNCIFENATYNHRPYSAMGIFDASPTIDSCYFRNNAYNVEIQGRSLPGFSNNSFGASNQTGANAYSINTDLNAEPTFTNDTLHFNNTEARAIGILGNNVVNNGHLKQLDFVGINNITYLLVSDVTITETGSLAIDAGVVIKTNDHSYDLIANGALTGIGTAEAPIVFTHRNDDNYGNPADTYNNGGGAAIAHSNAGRIMLNSSALSTLDNWHIRYAGYSSGYYGVYVRNNNVITNSTISNSYRAVYFAEDAQIINNVFEDIDYYPVTRYVNEGSPALISNTINNANTNAINIAGFATDTVTLAPMDFAGYGQVAYLIESDKAIPSNAIVNVAPGTVFKFNGSARLTVNGGLSAIGTGSNKVVFTSIHDDSAAGDTNLNGTASAPAAGNWHGIFFNDGSLDNINKLEFCDIRYLYYGLTINNCFVDMLSSTMNFSTTNGLLIYGSANPNVANNQFYNLGAEPIHMDMFASPVFSGNTVANVPRMGISLNGQTVSGTVPVRNFAGIDTITYVINEHMTVNDHLIIPAGLTFKSNTDRRWYVNGRLDVQGTADAPVVFTSYQDDAYGNPRDLEGNGLGTQYERGSHIYFYDGSNDNSTINYAIFRYSEDIAIRCINASPTIQNTRFEQFNRSGILLSGISTPTINNCTFHNIAYPLQTSLTSFPAAHSGNVISGSTGKGIRVSDETQTQDVTVSKKNFAGITNIPYIMGNYTIGTGSVVTVDPGVVFKFLQYGSLNVYKGLLTLGNAGEKVVFTANTDDFYGGDTYNDGDASLPNRWHWYGIHFYNEAIDAQCQMEHSIIRHASYNAGSNSRGAVTVNNSSPTLTDCLFDNNLYGIVSRNTSQPVINNCDFINFDPNSGFSIYNLTTANNINAINCWWGDATGPYHATLNASGLGKVVSDGVTFSPWNTILGSPILGDVSLNGEIKPYDASLVLQHTVGNITLSATQQGVADVSGDASISSYDASLILQYSIGLITDFNNVPPPAAALKSTGPKGLSITGTDVQVTSSLFDVTLQLTTSMDEDIRGIDIKLASNPSHIKLISVEGSDLPGDIMIANGYNSSSGEISLSMASAHKLNFDRTNVNLRFEMLDDNIPSSVIELMSASANEASTIIPLDIEVVSPISTSVDLPQGVDKLNVWHNNNVLYLDIATVNALPNSTVTVTDLSGKNIHQFVIEDIESGIHSFNLPISSDAGSSGIYLITIRNNDFTVTRKISVK</sequence>
<dbReference type="PANTHER" id="PTHR47653:SF1">
    <property type="entry name" value="DELETED IN MALIGNANT BRAIN TUMORS 1 PROTEIN"/>
    <property type="match status" value="1"/>
</dbReference>
<dbReference type="EMBL" id="FXTB01000006">
    <property type="protein sequence ID" value="SMO72960.1"/>
    <property type="molecule type" value="Genomic_DNA"/>
</dbReference>
<dbReference type="GO" id="GO:0000272">
    <property type="term" value="P:polysaccharide catabolic process"/>
    <property type="evidence" value="ECO:0007669"/>
    <property type="project" value="InterPro"/>
</dbReference>